<evidence type="ECO:0000256" key="1">
    <source>
        <dbReference type="SAM" id="Phobius"/>
    </source>
</evidence>
<dbReference type="RefSeq" id="WP_105074425.1">
    <property type="nucleotide sequence ID" value="NZ_PPGH01000037.1"/>
</dbReference>
<comment type="caution">
    <text evidence="2">The sequence shown here is derived from an EMBL/GenBank/DDBJ whole genome shotgun (WGS) entry which is preliminary data.</text>
</comment>
<evidence type="ECO:0000313" key="2">
    <source>
        <dbReference type="EMBL" id="PQJ95785.1"/>
    </source>
</evidence>
<dbReference type="OrthoDB" id="7067542at2"/>
<keyword evidence="3" id="KW-1185">Reference proteome</keyword>
<dbReference type="EMBL" id="PPGH01000037">
    <property type="protein sequence ID" value="PQJ95785.1"/>
    <property type="molecule type" value="Genomic_DNA"/>
</dbReference>
<keyword evidence="1" id="KW-0812">Transmembrane</keyword>
<protein>
    <recommendedName>
        <fullName evidence="4">Seryl-tRNA synthetase</fullName>
    </recommendedName>
</protein>
<evidence type="ECO:0000313" key="3">
    <source>
        <dbReference type="Proteomes" id="UP000239936"/>
    </source>
</evidence>
<dbReference type="AlphaFoldDB" id="A0A2S7XPY7"/>
<sequence length="61" mass="6837">MELFLQLVAAAAMVLMLVYLWPAFKHWQQNSPKAQAGDWQAALLPLGTVVLLVIFLIMAVR</sequence>
<organism evidence="2 3">
    <name type="scientific">Chromatium okenii</name>
    <dbReference type="NCBI Taxonomy" id="61644"/>
    <lineage>
        <taxon>Bacteria</taxon>
        <taxon>Pseudomonadati</taxon>
        <taxon>Pseudomonadota</taxon>
        <taxon>Gammaproteobacteria</taxon>
        <taxon>Chromatiales</taxon>
        <taxon>Chromatiaceae</taxon>
        <taxon>Chromatium</taxon>
    </lineage>
</organism>
<feature type="transmembrane region" description="Helical" evidence="1">
    <location>
        <begin position="39"/>
        <end position="60"/>
    </location>
</feature>
<name>A0A2S7XPY7_9GAMM</name>
<reference evidence="2 3" key="1">
    <citation type="submission" date="2018-01" db="EMBL/GenBank/DDBJ databases">
        <title>The complete genome sequence of Chromatium okenii LaCa, a purple sulfur bacterium with a turbulent life.</title>
        <authorList>
            <person name="Luedin S.M."/>
            <person name="Liechti N."/>
            <person name="Storelli N."/>
            <person name="Danza F."/>
            <person name="Wittwer M."/>
            <person name="Pothier J.F."/>
            <person name="Tonolla M.A."/>
        </authorList>
    </citation>
    <scope>NUCLEOTIDE SEQUENCE [LARGE SCALE GENOMIC DNA]</scope>
    <source>
        <strain evidence="2 3">LaCa</strain>
    </source>
</reference>
<accession>A0A2S7XPY7</accession>
<dbReference type="Proteomes" id="UP000239936">
    <property type="component" value="Unassembled WGS sequence"/>
</dbReference>
<feature type="transmembrane region" description="Helical" evidence="1">
    <location>
        <begin position="7"/>
        <end position="24"/>
    </location>
</feature>
<keyword evidence="1" id="KW-0472">Membrane</keyword>
<keyword evidence="1" id="KW-1133">Transmembrane helix</keyword>
<gene>
    <name evidence="2" type="ORF">CXB77_14355</name>
</gene>
<evidence type="ECO:0008006" key="4">
    <source>
        <dbReference type="Google" id="ProtNLM"/>
    </source>
</evidence>
<proteinExistence type="predicted"/>